<evidence type="ECO:0000313" key="2">
    <source>
        <dbReference type="EMBL" id="AWY98806.1"/>
    </source>
</evidence>
<sequence length="437" mass="48682">MNRKKMKKYAALFLAGTLAATSLAACGEKEEGKAEEKNGTTLSMAWWGNQVRNERTQEVLNKYHEENPEVTIEGQFFQWADYWNKMATSAAGGNMTDLLQMDISAITQYVEKEQLLDLTPYIESGALDVSNVPENVLMMGEVKGGNYGIAAGVNSPCLFYNKTLTDELGITIKDNMTYEEFTEIAKQVTEETGYRAKIFYDGYLIKEWLRGDGIEVPADRMPLEKAEDYVPYFKMLEDGVKEGYIITPDVIEGFNVEQDPMIYGSGPETMAWCTMNGGSNLYSAFEAAAPEGMEIGLTTMPTVNPKLSNYLKPAMFWSISADTKYPDEAVKVLNYLINSEEANNILLSERGVPASTVISEAIYDKLTPGEQVAMDFVNHVVAENCSPMSPPDPDGISEWSDTLKKVQEKIGYGEMTAEEAAKEYFEKGTEIFSKIEK</sequence>
<dbReference type="InterPro" id="IPR006059">
    <property type="entry name" value="SBP"/>
</dbReference>
<evidence type="ECO:0000313" key="3">
    <source>
        <dbReference type="Proteomes" id="UP000250003"/>
    </source>
</evidence>
<proteinExistence type="predicted"/>
<gene>
    <name evidence="2" type="ORF">DQQ01_12360</name>
</gene>
<dbReference type="RefSeq" id="WP_111920292.1">
    <property type="nucleotide sequence ID" value="NZ_CAUWHR010000010.1"/>
</dbReference>
<dbReference type="PANTHER" id="PTHR43649:SF11">
    <property type="entry name" value="ABC TRANSPORTER SUBSTRATE-BINDING PROTEIN YESO-RELATED"/>
    <property type="match status" value="1"/>
</dbReference>
<dbReference type="Proteomes" id="UP000250003">
    <property type="component" value="Chromosome"/>
</dbReference>
<dbReference type="PANTHER" id="PTHR43649">
    <property type="entry name" value="ARABINOSE-BINDING PROTEIN-RELATED"/>
    <property type="match status" value="1"/>
</dbReference>
<dbReference type="SUPFAM" id="SSF53850">
    <property type="entry name" value="Periplasmic binding protein-like II"/>
    <property type="match status" value="1"/>
</dbReference>
<dbReference type="AlphaFoldDB" id="A0A2Z4UCT4"/>
<feature type="chain" id="PRO_5016359150" evidence="1">
    <location>
        <begin position="25"/>
        <end position="437"/>
    </location>
</feature>
<dbReference type="Gene3D" id="3.40.190.10">
    <property type="entry name" value="Periplasmic binding protein-like II"/>
    <property type="match status" value="2"/>
</dbReference>
<dbReference type="PROSITE" id="PS51257">
    <property type="entry name" value="PROKAR_LIPOPROTEIN"/>
    <property type="match status" value="1"/>
</dbReference>
<keyword evidence="1" id="KW-0732">Signal</keyword>
<dbReference type="InterPro" id="IPR050490">
    <property type="entry name" value="Bact_solute-bd_prot1"/>
</dbReference>
<reference evidence="3" key="1">
    <citation type="submission" date="2018-06" db="EMBL/GenBank/DDBJ databases">
        <title>Description of Blautia argi sp. nov., a new anaerobic isolated from dog feces.</title>
        <authorList>
            <person name="Chang Y.-H."/>
            <person name="Paek J."/>
            <person name="Shin Y."/>
        </authorList>
    </citation>
    <scope>NUCLEOTIDE SEQUENCE [LARGE SCALE GENOMIC DNA]</scope>
    <source>
        <strain evidence="3">KCTC 15426</strain>
    </source>
</reference>
<feature type="signal peptide" evidence="1">
    <location>
        <begin position="1"/>
        <end position="24"/>
    </location>
</feature>
<dbReference type="KEGG" id="blau:DQQ01_12360"/>
<organism evidence="2 3">
    <name type="scientific">Blautia argi</name>
    <dbReference type="NCBI Taxonomy" id="1912897"/>
    <lineage>
        <taxon>Bacteria</taxon>
        <taxon>Bacillati</taxon>
        <taxon>Bacillota</taxon>
        <taxon>Clostridia</taxon>
        <taxon>Lachnospirales</taxon>
        <taxon>Lachnospiraceae</taxon>
        <taxon>Blautia</taxon>
    </lineage>
</organism>
<dbReference type="OrthoDB" id="9764112at2"/>
<accession>A0A2Z4UCT4</accession>
<name>A0A2Z4UCT4_9FIRM</name>
<dbReference type="EMBL" id="CP030280">
    <property type="protein sequence ID" value="AWY98806.1"/>
    <property type="molecule type" value="Genomic_DNA"/>
</dbReference>
<evidence type="ECO:0000256" key="1">
    <source>
        <dbReference type="SAM" id="SignalP"/>
    </source>
</evidence>
<dbReference type="Pfam" id="PF13416">
    <property type="entry name" value="SBP_bac_8"/>
    <property type="match status" value="1"/>
</dbReference>
<keyword evidence="3" id="KW-1185">Reference proteome</keyword>
<protein>
    <submittedName>
        <fullName evidence="2">Carbohydrate ABC transporter substrate-binding protein</fullName>
    </submittedName>
</protein>